<gene>
    <name evidence="1" type="ORF">SAMN02745119_01631</name>
</gene>
<organism evidence="1 2">
    <name type="scientific">Trichlorobacter thiogenes</name>
    <dbReference type="NCBI Taxonomy" id="115783"/>
    <lineage>
        <taxon>Bacteria</taxon>
        <taxon>Pseudomonadati</taxon>
        <taxon>Thermodesulfobacteriota</taxon>
        <taxon>Desulfuromonadia</taxon>
        <taxon>Geobacterales</taxon>
        <taxon>Geobacteraceae</taxon>
        <taxon>Trichlorobacter</taxon>
    </lineage>
</organism>
<accession>A0A1T4NH83</accession>
<protein>
    <submittedName>
        <fullName evidence="1">Uncharacterized protein</fullName>
    </submittedName>
</protein>
<dbReference type="Proteomes" id="UP000190102">
    <property type="component" value="Unassembled WGS sequence"/>
</dbReference>
<evidence type="ECO:0000313" key="2">
    <source>
        <dbReference type="Proteomes" id="UP000190102"/>
    </source>
</evidence>
<sequence length="68" mass="8146">MASYEQTFLEQLTNIHGVDFTTWQGWEQLMAWVKRQPWREEFFGGEKIPARFLYPQTLCEELSRYLGG</sequence>
<dbReference type="STRING" id="115783.SAMN02745119_01631"/>
<dbReference type="AlphaFoldDB" id="A0A1T4NH83"/>
<dbReference type="OrthoDB" id="5397274at2"/>
<reference evidence="2" key="1">
    <citation type="submission" date="2017-02" db="EMBL/GenBank/DDBJ databases">
        <authorList>
            <person name="Varghese N."/>
            <person name="Submissions S."/>
        </authorList>
    </citation>
    <scope>NUCLEOTIDE SEQUENCE [LARGE SCALE GENOMIC DNA]</scope>
    <source>
        <strain evidence="2">ATCC BAA-34</strain>
    </source>
</reference>
<dbReference type="EMBL" id="FUWR01000007">
    <property type="protein sequence ID" value="SJZ78619.1"/>
    <property type="molecule type" value="Genomic_DNA"/>
</dbReference>
<proteinExistence type="predicted"/>
<dbReference type="RefSeq" id="WP_078789933.1">
    <property type="nucleotide sequence ID" value="NZ_FUWR01000007.1"/>
</dbReference>
<evidence type="ECO:0000313" key="1">
    <source>
        <dbReference type="EMBL" id="SJZ78619.1"/>
    </source>
</evidence>
<keyword evidence="2" id="KW-1185">Reference proteome</keyword>
<name>A0A1T4NH83_9BACT</name>